<dbReference type="InterPro" id="IPR008927">
    <property type="entry name" value="6-PGluconate_DH-like_C_sf"/>
</dbReference>
<accession>A0A1I1UN44</accession>
<evidence type="ECO:0000256" key="2">
    <source>
        <dbReference type="ARBA" id="ARBA00005086"/>
    </source>
</evidence>
<comment type="pathway">
    <text evidence="2">Lipid metabolism; butanoate metabolism.</text>
</comment>
<dbReference type="RefSeq" id="WP_092924045.1">
    <property type="nucleotide sequence ID" value="NZ_FOMZ01000002.1"/>
</dbReference>
<dbReference type="UniPathway" id="UPA00659"/>
<dbReference type="Pfam" id="PF00725">
    <property type="entry name" value="3HCDH"/>
    <property type="match status" value="1"/>
</dbReference>
<evidence type="ECO:0000256" key="6">
    <source>
        <dbReference type="ARBA" id="ARBA00022963"/>
    </source>
</evidence>
<feature type="domain" description="3-hydroxyacyl-CoA dehydrogenase C-terminal" evidence="13">
    <location>
        <begin position="504"/>
        <end position="604"/>
    </location>
</feature>
<name>A0A1I1UN44_9ACTN</name>
<keyword evidence="10" id="KW-0456">Lyase</keyword>
<dbReference type="GO" id="GO:0004300">
    <property type="term" value="F:enoyl-CoA hydratase activity"/>
    <property type="evidence" value="ECO:0007669"/>
    <property type="project" value="TreeGrafter"/>
</dbReference>
<evidence type="ECO:0000313" key="15">
    <source>
        <dbReference type="EMBL" id="SFD72272.1"/>
    </source>
</evidence>
<evidence type="ECO:0000256" key="4">
    <source>
        <dbReference type="ARBA" id="ARBA00009463"/>
    </source>
</evidence>
<evidence type="ECO:0000256" key="11">
    <source>
        <dbReference type="ARBA" id="ARBA00023268"/>
    </source>
</evidence>
<dbReference type="Pfam" id="PF00378">
    <property type="entry name" value="ECH_1"/>
    <property type="match status" value="1"/>
</dbReference>
<comment type="similarity">
    <text evidence="4">Belongs to the 3-hydroxyacyl-CoA dehydrogenase family.</text>
</comment>
<dbReference type="GO" id="GO:0006635">
    <property type="term" value="P:fatty acid beta-oxidation"/>
    <property type="evidence" value="ECO:0007669"/>
    <property type="project" value="UniProtKB-UniPathway"/>
</dbReference>
<dbReference type="Gene3D" id="1.10.1040.50">
    <property type="match status" value="1"/>
</dbReference>
<dbReference type="FunFam" id="1.10.1040.50:FF:000005">
    <property type="entry name" value="Probable 3-hydroxyacyl-CoA dehydrogenase"/>
    <property type="match status" value="1"/>
</dbReference>
<dbReference type="Pfam" id="PF02737">
    <property type="entry name" value="3HCDH_N"/>
    <property type="match status" value="1"/>
</dbReference>
<keyword evidence="8" id="KW-0520">NAD</keyword>
<sequence length="740" mass="80135">MSEQSTIRWEGPDADGVVVLTLDDPEQQANTMNERYLRSMEQTVQRLESERESISGVILTSGKSTFFAGGDLRELIKARPENVTRAAESSTAAKQQLRRLETLGVPVVAALNGTALGGGLEIALACHHRVALDSPKARFGFPEVSLGLLPGGGGVVRTVRMLGIADALLGVLTQGQRLRPEKAREIGLIDEVVDDRDAMLRRAREWIRENPEASQPWDRKGFRIPGGTPSDPKFAANLPAFPANVRKQLKGADLPAPKNILCAAVEGAQVDVDTAFTIEGRYFVELMCGQTSKNMSKAFFFDLEHINSGGSRPDGQPQWSAEKVGVLGGGMMGAGIAYVCAKAGMRVVLKDVSAESAEKGKQYSAKVLDKALHKGRITERERDDVLARITATDQARELEGCDLVIEAVFEDPEVKHRVYAEAEQYIDSDALLTSNTSTLPITDLAEGASRPEDFIGLHFFSPVDKMPLVEIIRGERTSDRALARAFDVVRQINKTPIVVQDSRGFFTSRVIGTFLNEGVAMLGEGIPAPSIEQAASQAGFPAPVLQLYDELTLTLPRKIREETRKAVEAAGGSWSDHPADPILDRMVEEFGREGRSSGAGFYEYSEDGSRLGLWSGLGEHFGTDGVDPARIVLHDLRERMLFVQALETVRCLDEGVLTSVPDANIGSIFGIGFPPGTGGVVQYMNGYEGGLRGFVARARQLAEQYGARFEPPASLVARAESGEVFEIGEPDREIVAAAAA</sequence>
<keyword evidence="7" id="KW-0560">Oxidoreductase</keyword>
<evidence type="ECO:0000256" key="12">
    <source>
        <dbReference type="ARBA" id="ARBA00049556"/>
    </source>
</evidence>
<evidence type="ECO:0000259" key="14">
    <source>
        <dbReference type="Pfam" id="PF02737"/>
    </source>
</evidence>
<dbReference type="Gene3D" id="3.90.226.10">
    <property type="entry name" value="2-enoyl-CoA Hydratase, Chain A, domain 1"/>
    <property type="match status" value="1"/>
</dbReference>
<keyword evidence="16" id="KW-1185">Reference proteome</keyword>
<keyword evidence="5" id="KW-0276">Fatty acid metabolism</keyword>
<protein>
    <submittedName>
        <fullName evidence="15">3-hydroxyacyl-CoA dehydrogenase / enoyl-CoA hydratase / 3-hydroxybutyryl-CoA epimerase</fullName>
    </submittedName>
</protein>
<gene>
    <name evidence="15" type="ORF">SAMN04487819_102311</name>
</gene>
<proteinExistence type="inferred from homology"/>
<organism evidence="15 16">
    <name type="scientific">Actinopolyspora alba</name>
    <dbReference type="NCBI Taxonomy" id="673379"/>
    <lineage>
        <taxon>Bacteria</taxon>
        <taxon>Bacillati</taxon>
        <taxon>Actinomycetota</taxon>
        <taxon>Actinomycetes</taxon>
        <taxon>Actinopolysporales</taxon>
        <taxon>Actinopolysporaceae</taxon>
        <taxon>Actinopolyspora</taxon>
        <taxon>Actinopolyspora alba group</taxon>
    </lineage>
</organism>
<keyword evidence="6" id="KW-0442">Lipid degradation</keyword>
<dbReference type="InterPro" id="IPR001753">
    <property type="entry name" value="Enoyl-CoA_hydra/iso"/>
</dbReference>
<dbReference type="SUPFAM" id="SSF48179">
    <property type="entry name" value="6-phosphogluconate dehydrogenase C-terminal domain-like"/>
    <property type="match status" value="2"/>
</dbReference>
<dbReference type="GO" id="GO:0016509">
    <property type="term" value="F:long-chain (3S)-3-hydroxyacyl-CoA dehydrogenase (NAD+) activity"/>
    <property type="evidence" value="ECO:0007669"/>
    <property type="project" value="TreeGrafter"/>
</dbReference>
<evidence type="ECO:0000313" key="16">
    <source>
        <dbReference type="Proteomes" id="UP000198716"/>
    </source>
</evidence>
<evidence type="ECO:0000256" key="8">
    <source>
        <dbReference type="ARBA" id="ARBA00023027"/>
    </source>
</evidence>
<dbReference type="SUPFAM" id="SSF51735">
    <property type="entry name" value="NAD(P)-binding Rossmann-fold domains"/>
    <property type="match status" value="1"/>
</dbReference>
<dbReference type="FunFam" id="3.90.226.10:FF:000047">
    <property type="entry name" value="Probable 3-hydroxyacyl-CoA dehydrogenase"/>
    <property type="match status" value="1"/>
</dbReference>
<dbReference type="EMBL" id="FOMZ01000002">
    <property type="protein sequence ID" value="SFD72272.1"/>
    <property type="molecule type" value="Genomic_DNA"/>
</dbReference>
<comment type="pathway">
    <text evidence="1">Lipid metabolism; fatty acid beta-oxidation.</text>
</comment>
<dbReference type="PANTHER" id="PTHR43612">
    <property type="entry name" value="TRIFUNCTIONAL ENZYME SUBUNIT ALPHA"/>
    <property type="match status" value="1"/>
</dbReference>
<keyword evidence="11" id="KW-0511">Multifunctional enzyme</keyword>
<evidence type="ECO:0000256" key="10">
    <source>
        <dbReference type="ARBA" id="ARBA00023239"/>
    </source>
</evidence>
<dbReference type="InterPro" id="IPR006176">
    <property type="entry name" value="3-OHacyl-CoA_DH_NAD-bd"/>
</dbReference>
<reference evidence="16" key="1">
    <citation type="submission" date="2016-10" db="EMBL/GenBank/DDBJ databases">
        <authorList>
            <person name="Varghese N."/>
            <person name="Submissions S."/>
        </authorList>
    </citation>
    <scope>NUCLEOTIDE SEQUENCE [LARGE SCALE GENOMIC DNA]</scope>
    <source>
        <strain evidence="16">DSM 45004</strain>
    </source>
</reference>
<evidence type="ECO:0000256" key="7">
    <source>
        <dbReference type="ARBA" id="ARBA00023002"/>
    </source>
</evidence>
<dbReference type="SUPFAM" id="SSF52096">
    <property type="entry name" value="ClpP/crotonase"/>
    <property type="match status" value="1"/>
</dbReference>
<dbReference type="InterPro" id="IPR050136">
    <property type="entry name" value="FA_oxidation_alpha_subunit"/>
</dbReference>
<keyword evidence="9" id="KW-0443">Lipid metabolism</keyword>
<dbReference type="AlphaFoldDB" id="A0A1I1UN44"/>
<evidence type="ECO:0000259" key="13">
    <source>
        <dbReference type="Pfam" id="PF00725"/>
    </source>
</evidence>
<dbReference type="Gene3D" id="3.40.50.720">
    <property type="entry name" value="NAD(P)-binding Rossmann-like Domain"/>
    <property type="match status" value="1"/>
</dbReference>
<evidence type="ECO:0000256" key="5">
    <source>
        <dbReference type="ARBA" id="ARBA00022832"/>
    </source>
</evidence>
<dbReference type="FunFam" id="3.40.50.720:FF:000009">
    <property type="entry name" value="Fatty oxidation complex, alpha subunit"/>
    <property type="match status" value="1"/>
</dbReference>
<evidence type="ECO:0000256" key="3">
    <source>
        <dbReference type="ARBA" id="ARBA00007005"/>
    </source>
</evidence>
<dbReference type="PANTHER" id="PTHR43612:SF3">
    <property type="entry name" value="TRIFUNCTIONAL ENZYME SUBUNIT ALPHA, MITOCHONDRIAL"/>
    <property type="match status" value="1"/>
</dbReference>
<dbReference type="Proteomes" id="UP000198716">
    <property type="component" value="Unassembled WGS sequence"/>
</dbReference>
<dbReference type="InterPro" id="IPR036291">
    <property type="entry name" value="NAD(P)-bd_dom_sf"/>
</dbReference>
<evidence type="ECO:0000256" key="1">
    <source>
        <dbReference type="ARBA" id="ARBA00005005"/>
    </source>
</evidence>
<evidence type="ECO:0000256" key="9">
    <source>
        <dbReference type="ARBA" id="ARBA00023098"/>
    </source>
</evidence>
<dbReference type="InterPro" id="IPR006108">
    <property type="entry name" value="3HC_DH_C"/>
</dbReference>
<dbReference type="InterPro" id="IPR029045">
    <property type="entry name" value="ClpP/crotonase-like_dom_sf"/>
</dbReference>
<dbReference type="GO" id="GO:0070403">
    <property type="term" value="F:NAD+ binding"/>
    <property type="evidence" value="ECO:0007669"/>
    <property type="project" value="InterPro"/>
</dbReference>
<dbReference type="CDD" id="cd06558">
    <property type="entry name" value="crotonase-like"/>
    <property type="match status" value="1"/>
</dbReference>
<feature type="domain" description="3-hydroxyacyl-CoA dehydrogenase NAD binding" evidence="14">
    <location>
        <begin position="323"/>
        <end position="501"/>
    </location>
</feature>
<comment type="similarity">
    <text evidence="3">In the central section; belongs to the 3-hydroxyacyl-CoA dehydrogenase family.</text>
</comment>
<comment type="catalytic activity">
    <reaction evidence="12">
        <text>a (3S)-3-hydroxyacyl-CoA + NAD(+) = a 3-oxoacyl-CoA + NADH + H(+)</text>
        <dbReference type="Rhea" id="RHEA:22432"/>
        <dbReference type="ChEBI" id="CHEBI:15378"/>
        <dbReference type="ChEBI" id="CHEBI:57318"/>
        <dbReference type="ChEBI" id="CHEBI:57540"/>
        <dbReference type="ChEBI" id="CHEBI:57945"/>
        <dbReference type="ChEBI" id="CHEBI:90726"/>
        <dbReference type="EC" id="1.1.1.35"/>
    </reaction>
</comment>